<sequence>MTHEPADASDAGPHGDRYRTDGGGIDDERPDSGRNVDSTGDAVPKADREANAGAEPTGPTEGPGGREVVVPLRLYKTVIVFSTLIAIVTFVGGFVLIDAATLQVSLLRSTVAGVLEGLGITPNADVLTVVLALAGLASIVFGSTVYVYGTRFRAQGMGKSQEDSDEG</sequence>
<feature type="region of interest" description="Disordered" evidence="1">
    <location>
        <begin position="1"/>
        <end position="66"/>
    </location>
</feature>
<keyword evidence="2" id="KW-1133">Transmembrane helix</keyword>
<reference evidence="4 5" key="1">
    <citation type="submission" date="2016-10" db="EMBL/GenBank/DDBJ databases">
        <authorList>
            <person name="de Groot N.N."/>
        </authorList>
    </citation>
    <scope>NUCLEOTIDE SEQUENCE [LARGE SCALE GENOMIC DNA]</scope>
    <source>
        <strain evidence="4 5">IBRC-M10418</strain>
    </source>
</reference>
<proteinExistence type="predicted"/>
<dbReference type="STRING" id="1267564.SAMN05192561_101579"/>
<evidence type="ECO:0000313" key="4">
    <source>
        <dbReference type="EMBL" id="SEH40011.1"/>
    </source>
</evidence>
<dbReference type="Pfam" id="PF23997">
    <property type="entry name" value="DUF7315"/>
    <property type="match status" value="1"/>
</dbReference>
<dbReference type="Proteomes" id="UP000199215">
    <property type="component" value="Unassembled WGS sequence"/>
</dbReference>
<feature type="domain" description="DUF7315" evidence="3">
    <location>
        <begin position="66"/>
        <end position="166"/>
    </location>
</feature>
<feature type="compositionally biased region" description="Basic and acidic residues" evidence="1">
    <location>
        <begin position="13"/>
        <end position="34"/>
    </location>
</feature>
<feature type="transmembrane region" description="Helical" evidence="2">
    <location>
        <begin position="126"/>
        <end position="149"/>
    </location>
</feature>
<dbReference type="InterPro" id="IPR055739">
    <property type="entry name" value="DUF7315"/>
</dbReference>
<evidence type="ECO:0000313" key="5">
    <source>
        <dbReference type="Proteomes" id="UP000199215"/>
    </source>
</evidence>
<evidence type="ECO:0000256" key="1">
    <source>
        <dbReference type="SAM" id="MobiDB-lite"/>
    </source>
</evidence>
<name>A0A1H6I0Q9_9EURY</name>
<evidence type="ECO:0000256" key="2">
    <source>
        <dbReference type="SAM" id="Phobius"/>
    </source>
</evidence>
<feature type="transmembrane region" description="Helical" evidence="2">
    <location>
        <begin position="78"/>
        <end position="106"/>
    </location>
</feature>
<evidence type="ECO:0000259" key="3">
    <source>
        <dbReference type="Pfam" id="PF23997"/>
    </source>
</evidence>
<dbReference type="EMBL" id="FNWU01000001">
    <property type="protein sequence ID" value="SEH40011.1"/>
    <property type="molecule type" value="Genomic_DNA"/>
</dbReference>
<keyword evidence="2" id="KW-0472">Membrane</keyword>
<protein>
    <recommendedName>
        <fullName evidence="3">DUF7315 domain-containing protein</fullName>
    </recommendedName>
</protein>
<accession>A0A1H6I0Q9</accession>
<organism evidence="4 5">
    <name type="scientific">Halopenitus malekzadehii</name>
    <dbReference type="NCBI Taxonomy" id="1267564"/>
    <lineage>
        <taxon>Archaea</taxon>
        <taxon>Methanobacteriati</taxon>
        <taxon>Methanobacteriota</taxon>
        <taxon>Stenosarchaea group</taxon>
        <taxon>Halobacteria</taxon>
        <taxon>Halobacteriales</taxon>
        <taxon>Haloferacaceae</taxon>
        <taxon>Halopenitus</taxon>
    </lineage>
</organism>
<keyword evidence="2" id="KW-0812">Transmembrane</keyword>
<dbReference type="AlphaFoldDB" id="A0A1H6I0Q9"/>
<gene>
    <name evidence="4" type="ORF">SAMN05192561_101579</name>
</gene>
<keyword evidence="5" id="KW-1185">Reference proteome</keyword>